<name>A0ACC1HLP9_9FUNG</name>
<organism evidence="1 2">
    <name type="scientific">Spiromyces aspiralis</name>
    <dbReference type="NCBI Taxonomy" id="68401"/>
    <lineage>
        <taxon>Eukaryota</taxon>
        <taxon>Fungi</taxon>
        <taxon>Fungi incertae sedis</taxon>
        <taxon>Zoopagomycota</taxon>
        <taxon>Kickxellomycotina</taxon>
        <taxon>Kickxellomycetes</taxon>
        <taxon>Kickxellales</taxon>
        <taxon>Kickxellaceae</taxon>
        <taxon>Spiromyces</taxon>
    </lineage>
</organism>
<feature type="non-terminal residue" evidence="1">
    <location>
        <position position="1"/>
    </location>
</feature>
<evidence type="ECO:0000313" key="2">
    <source>
        <dbReference type="Proteomes" id="UP001145114"/>
    </source>
</evidence>
<dbReference type="EMBL" id="JAMZIH010002953">
    <property type="protein sequence ID" value="KAJ1677117.1"/>
    <property type="molecule type" value="Genomic_DNA"/>
</dbReference>
<keyword evidence="2" id="KW-1185">Reference proteome</keyword>
<gene>
    <name evidence="1" type="ORF">EV182_006839</name>
</gene>
<sequence length="324" mass="35419">FNIEMLCKDGSYATLNCVCMNCHDIVIAITFPTDLPSAKLTRIGYDGQTKEEEWVTQADQDPEPAVVRNADYAQVFGAHAMFPRFERPDDIYYMPIPEHRACLILRSEPSPSEEALSNDGGGGGGGASGGVFGPSPPAREWVVEFASQSLDALINDDGSKVIGRPFLNSVYVEDLLDVAKALDAAMSTRRVISLRLRVCPNNPTCIDDGVPLEGLAAGSYRSIILLLKSRNRTRNDVRNMIEHRQRIKRRQRRGDASGTGGGDQAAVEDETDEDGDAGYFSLCDLISSDVETSSAAENMWLPFDDDELAQLPFDAVSRRTPPPS</sequence>
<comment type="caution">
    <text evidence="1">The sequence shown here is derived from an EMBL/GenBank/DDBJ whole genome shotgun (WGS) entry which is preliminary data.</text>
</comment>
<dbReference type="Proteomes" id="UP001145114">
    <property type="component" value="Unassembled WGS sequence"/>
</dbReference>
<accession>A0ACC1HLP9</accession>
<protein>
    <submittedName>
        <fullName evidence="1">Uncharacterized protein</fullName>
    </submittedName>
</protein>
<evidence type="ECO:0000313" key="1">
    <source>
        <dbReference type="EMBL" id="KAJ1677117.1"/>
    </source>
</evidence>
<reference evidence="1" key="1">
    <citation type="submission" date="2022-06" db="EMBL/GenBank/DDBJ databases">
        <title>Phylogenomic reconstructions and comparative analyses of Kickxellomycotina fungi.</title>
        <authorList>
            <person name="Reynolds N.K."/>
            <person name="Stajich J.E."/>
            <person name="Barry K."/>
            <person name="Grigoriev I.V."/>
            <person name="Crous P."/>
            <person name="Smith M.E."/>
        </authorList>
    </citation>
    <scope>NUCLEOTIDE SEQUENCE</scope>
    <source>
        <strain evidence="1">RSA 2271</strain>
    </source>
</reference>
<proteinExistence type="predicted"/>
<feature type="non-terminal residue" evidence="1">
    <location>
        <position position="324"/>
    </location>
</feature>